<gene>
    <name evidence="2" type="ORF">GALMADRAFT_260051</name>
</gene>
<protein>
    <submittedName>
        <fullName evidence="2">Uncharacterized protein</fullName>
    </submittedName>
</protein>
<proteinExistence type="predicted"/>
<sequence length="62" mass="6621">MPTQVQRRPSEPLQPIPPYGGPPGSSDHLATVKAQQQHREALRFALGSILTPVSAFSSILTG</sequence>
<evidence type="ECO:0000256" key="1">
    <source>
        <dbReference type="SAM" id="MobiDB-lite"/>
    </source>
</evidence>
<dbReference type="EMBL" id="KL142431">
    <property type="protein sequence ID" value="KDR65844.1"/>
    <property type="molecule type" value="Genomic_DNA"/>
</dbReference>
<dbReference type="AlphaFoldDB" id="A0A067SDK6"/>
<dbReference type="HOGENOM" id="CLU_2904348_0_0_1"/>
<dbReference type="Proteomes" id="UP000027222">
    <property type="component" value="Unassembled WGS sequence"/>
</dbReference>
<feature type="region of interest" description="Disordered" evidence="1">
    <location>
        <begin position="1"/>
        <end position="35"/>
    </location>
</feature>
<feature type="compositionally biased region" description="Pro residues" evidence="1">
    <location>
        <begin position="12"/>
        <end position="21"/>
    </location>
</feature>
<reference evidence="3" key="1">
    <citation type="journal article" date="2014" name="Proc. Natl. Acad. Sci. U.S.A.">
        <title>Extensive sampling of basidiomycete genomes demonstrates inadequacy of the white-rot/brown-rot paradigm for wood decay fungi.</title>
        <authorList>
            <person name="Riley R."/>
            <person name="Salamov A.A."/>
            <person name="Brown D.W."/>
            <person name="Nagy L.G."/>
            <person name="Floudas D."/>
            <person name="Held B.W."/>
            <person name="Levasseur A."/>
            <person name="Lombard V."/>
            <person name="Morin E."/>
            <person name="Otillar R."/>
            <person name="Lindquist E.A."/>
            <person name="Sun H."/>
            <person name="LaButti K.M."/>
            <person name="Schmutz J."/>
            <person name="Jabbour D."/>
            <person name="Luo H."/>
            <person name="Baker S.E."/>
            <person name="Pisabarro A.G."/>
            <person name="Walton J.D."/>
            <person name="Blanchette R.A."/>
            <person name="Henrissat B."/>
            <person name="Martin F."/>
            <person name="Cullen D."/>
            <person name="Hibbett D.S."/>
            <person name="Grigoriev I.V."/>
        </authorList>
    </citation>
    <scope>NUCLEOTIDE SEQUENCE [LARGE SCALE GENOMIC DNA]</scope>
    <source>
        <strain evidence="3">CBS 339.88</strain>
    </source>
</reference>
<name>A0A067SDK6_GALM3</name>
<keyword evidence="3" id="KW-1185">Reference proteome</keyword>
<organism evidence="2 3">
    <name type="scientific">Galerina marginata (strain CBS 339.88)</name>
    <dbReference type="NCBI Taxonomy" id="685588"/>
    <lineage>
        <taxon>Eukaryota</taxon>
        <taxon>Fungi</taxon>
        <taxon>Dikarya</taxon>
        <taxon>Basidiomycota</taxon>
        <taxon>Agaricomycotina</taxon>
        <taxon>Agaricomycetes</taxon>
        <taxon>Agaricomycetidae</taxon>
        <taxon>Agaricales</taxon>
        <taxon>Agaricineae</taxon>
        <taxon>Strophariaceae</taxon>
        <taxon>Galerina</taxon>
    </lineage>
</organism>
<evidence type="ECO:0000313" key="3">
    <source>
        <dbReference type="Proteomes" id="UP000027222"/>
    </source>
</evidence>
<dbReference type="OrthoDB" id="3268861at2759"/>
<accession>A0A067SDK6</accession>
<evidence type="ECO:0000313" key="2">
    <source>
        <dbReference type="EMBL" id="KDR65844.1"/>
    </source>
</evidence>